<protein>
    <submittedName>
        <fullName evidence="5">3'(2'),5'-bisphosphate nucleotidase CysQ</fullName>
        <ecNumber evidence="5">3.1.3.7</ecNumber>
    </submittedName>
</protein>
<dbReference type="GO" id="GO:0008441">
    <property type="term" value="F:3'(2'),5'-bisphosphate nucleotidase activity"/>
    <property type="evidence" value="ECO:0007669"/>
    <property type="project" value="UniProtKB-EC"/>
</dbReference>
<keyword evidence="3 5" id="KW-0378">Hydrolase</keyword>
<keyword evidence="4" id="KW-0460">Magnesium</keyword>
<organism evidence="5 6">
    <name type="scientific">Glycocaulis abyssi</name>
    <dbReference type="NCBI Taxonomy" id="1433403"/>
    <lineage>
        <taxon>Bacteria</taxon>
        <taxon>Pseudomonadati</taxon>
        <taxon>Pseudomonadota</taxon>
        <taxon>Alphaproteobacteria</taxon>
        <taxon>Maricaulales</taxon>
        <taxon>Maricaulaceae</taxon>
        <taxon>Glycocaulis</taxon>
    </lineage>
</organism>
<comment type="similarity">
    <text evidence="1">Belongs to the inositol monophosphatase superfamily.</text>
</comment>
<dbReference type="CDD" id="cd01638">
    <property type="entry name" value="CysQ"/>
    <property type="match status" value="1"/>
</dbReference>
<reference evidence="6" key="1">
    <citation type="journal article" date="2019" name="Int. J. Syst. Evol. Microbiol.">
        <title>The Global Catalogue of Microorganisms (GCM) 10K type strain sequencing project: providing services to taxonomists for standard genome sequencing and annotation.</title>
        <authorList>
            <consortium name="The Broad Institute Genomics Platform"/>
            <consortium name="The Broad Institute Genome Sequencing Center for Infectious Disease"/>
            <person name="Wu L."/>
            <person name="Ma J."/>
        </authorList>
    </citation>
    <scope>NUCLEOTIDE SEQUENCE [LARGE SCALE GENOMIC DNA]</scope>
    <source>
        <strain evidence="6">CCUG 62981</strain>
    </source>
</reference>
<comment type="caution">
    <text evidence="5">The sequence shown here is derived from an EMBL/GenBank/DDBJ whole genome shotgun (WGS) entry which is preliminary data.</text>
</comment>
<keyword evidence="6" id="KW-1185">Reference proteome</keyword>
<dbReference type="SUPFAM" id="SSF56655">
    <property type="entry name" value="Carbohydrate phosphatase"/>
    <property type="match status" value="1"/>
</dbReference>
<dbReference type="Proteomes" id="UP001596024">
    <property type="component" value="Unassembled WGS sequence"/>
</dbReference>
<dbReference type="Gene3D" id="3.40.190.80">
    <property type="match status" value="1"/>
</dbReference>
<dbReference type="EC" id="3.1.3.7" evidence="5"/>
<evidence type="ECO:0000256" key="1">
    <source>
        <dbReference type="ARBA" id="ARBA00009759"/>
    </source>
</evidence>
<dbReference type="PROSITE" id="PS00629">
    <property type="entry name" value="IMP_1"/>
    <property type="match status" value="1"/>
</dbReference>
<evidence type="ECO:0000256" key="2">
    <source>
        <dbReference type="ARBA" id="ARBA00022723"/>
    </source>
</evidence>
<dbReference type="PRINTS" id="PR00377">
    <property type="entry name" value="IMPHPHTASES"/>
</dbReference>
<dbReference type="InterPro" id="IPR020550">
    <property type="entry name" value="Inositol_monophosphatase_CS"/>
</dbReference>
<proteinExistence type="inferred from homology"/>
<dbReference type="EMBL" id="JBHSGQ010000003">
    <property type="protein sequence ID" value="MFC4725167.1"/>
    <property type="molecule type" value="Genomic_DNA"/>
</dbReference>
<sequence length="272" mass="28771">MRRACWWTRFPLAGASADLDLLAGAARDAGHLVMEYFGEGARLKHWEKRPGDPVSAADMAADAFLKDTLLNARPDYGWLSEESRAEPGSSGRIFVVDPIDGTRAFIKGRTDFCISLAVVDNGQPVIAVICAPAREEFYTSIKGEGALCNGDRLQVSQQTAIAGAKLLGDAGRLGDLRAIGAETIHVNSVALRLALTASGQADGLVAVRPKNDWDLAAGHLIVTQAGGRLSSPDGATLSYDDQSHRQPAPIAAGPALHALLLQQLAGRIKESP</sequence>
<dbReference type="InterPro" id="IPR020583">
    <property type="entry name" value="Inositol_monoP_metal-BS"/>
</dbReference>
<evidence type="ECO:0000256" key="3">
    <source>
        <dbReference type="ARBA" id="ARBA00022801"/>
    </source>
</evidence>
<evidence type="ECO:0000256" key="4">
    <source>
        <dbReference type="ARBA" id="ARBA00022842"/>
    </source>
</evidence>
<dbReference type="Pfam" id="PF00459">
    <property type="entry name" value="Inositol_P"/>
    <property type="match status" value="1"/>
</dbReference>
<dbReference type="PANTHER" id="PTHR20854:SF4">
    <property type="entry name" value="INOSITOL-1-MONOPHOSPHATASE-RELATED"/>
    <property type="match status" value="1"/>
</dbReference>
<accession>A0ABV9N9Y4</accession>
<dbReference type="PANTHER" id="PTHR20854">
    <property type="entry name" value="INOSITOL MONOPHOSPHATASE"/>
    <property type="match status" value="1"/>
</dbReference>
<dbReference type="Gene3D" id="3.30.540.10">
    <property type="entry name" value="Fructose-1,6-Bisphosphatase, subunit A, domain 1"/>
    <property type="match status" value="1"/>
</dbReference>
<gene>
    <name evidence="5" type="ORF">ACFPB0_07685</name>
</gene>
<evidence type="ECO:0000313" key="5">
    <source>
        <dbReference type="EMBL" id="MFC4725167.1"/>
    </source>
</evidence>
<dbReference type="InterPro" id="IPR000760">
    <property type="entry name" value="Inositol_monophosphatase-like"/>
</dbReference>
<evidence type="ECO:0000313" key="6">
    <source>
        <dbReference type="Proteomes" id="UP001596024"/>
    </source>
</evidence>
<keyword evidence="2" id="KW-0479">Metal-binding</keyword>
<dbReference type="PROSITE" id="PS00630">
    <property type="entry name" value="IMP_2"/>
    <property type="match status" value="1"/>
</dbReference>
<name>A0ABV9N9Y4_9PROT</name>